<feature type="region of interest" description="Disordered" evidence="1">
    <location>
        <begin position="1"/>
        <end position="84"/>
    </location>
</feature>
<proteinExistence type="predicted"/>
<keyword evidence="3" id="KW-1185">Reference proteome</keyword>
<dbReference type="Proteomes" id="UP000315295">
    <property type="component" value="Unassembled WGS sequence"/>
</dbReference>
<dbReference type="EMBL" id="VIEB01000344">
    <property type="protein sequence ID" value="TQD94397.1"/>
    <property type="molecule type" value="Genomic_DNA"/>
</dbReference>
<comment type="caution">
    <text evidence="2">The sequence shown here is derived from an EMBL/GenBank/DDBJ whole genome shotgun (WGS) entry which is preliminary data.</text>
</comment>
<feature type="compositionally biased region" description="Polar residues" evidence="1">
    <location>
        <begin position="49"/>
        <end position="61"/>
    </location>
</feature>
<reference evidence="2 3" key="1">
    <citation type="journal article" date="2019" name="G3 (Bethesda)">
        <title>Sequencing of a Wild Apple (Malus baccata) Genome Unravels the Differences Between Cultivated and Wild Apple Species Regarding Disease Resistance and Cold Tolerance.</title>
        <authorList>
            <person name="Chen X."/>
        </authorList>
    </citation>
    <scope>NUCLEOTIDE SEQUENCE [LARGE SCALE GENOMIC DNA]</scope>
    <source>
        <strain evidence="3">cv. Shandingzi</strain>
        <tissue evidence="2">Leaves</tissue>
    </source>
</reference>
<dbReference type="AlphaFoldDB" id="A0A540M6L9"/>
<name>A0A540M6L9_MALBA</name>
<evidence type="ECO:0000313" key="3">
    <source>
        <dbReference type="Proteomes" id="UP000315295"/>
    </source>
</evidence>
<gene>
    <name evidence="2" type="ORF">C1H46_019997</name>
</gene>
<organism evidence="2 3">
    <name type="scientific">Malus baccata</name>
    <name type="common">Siberian crab apple</name>
    <name type="synonym">Pyrus baccata</name>
    <dbReference type="NCBI Taxonomy" id="106549"/>
    <lineage>
        <taxon>Eukaryota</taxon>
        <taxon>Viridiplantae</taxon>
        <taxon>Streptophyta</taxon>
        <taxon>Embryophyta</taxon>
        <taxon>Tracheophyta</taxon>
        <taxon>Spermatophyta</taxon>
        <taxon>Magnoliopsida</taxon>
        <taxon>eudicotyledons</taxon>
        <taxon>Gunneridae</taxon>
        <taxon>Pentapetalae</taxon>
        <taxon>rosids</taxon>
        <taxon>fabids</taxon>
        <taxon>Rosales</taxon>
        <taxon>Rosaceae</taxon>
        <taxon>Amygdaloideae</taxon>
        <taxon>Maleae</taxon>
        <taxon>Malus</taxon>
    </lineage>
</organism>
<evidence type="ECO:0000256" key="1">
    <source>
        <dbReference type="SAM" id="MobiDB-lite"/>
    </source>
</evidence>
<protein>
    <submittedName>
        <fullName evidence="2">Uncharacterized protein</fullName>
    </submittedName>
</protein>
<accession>A0A540M6L9</accession>
<feature type="compositionally biased region" description="Basic and acidic residues" evidence="1">
    <location>
        <begin position="1"/>
        <end position="13"/>
    </location>
</feature>
<evidence type="ECO:0000313" key="2">
    <source>
        <dbReference type="EMBL" id="TQD94397.1"/>
    </source>
</evidence>
<sequence length="84" mass="9143">MNKSETFQERSSEKLPLSKSKMKQPEAFQGRSRMNSSSLARTEEVVGLSNGTFTGATSKAETVQERERNSMGLQGVSGDQNVSA</sequence>